<dbReference type="Proteomes" id="UP000655830">
    <property type="component" value="Unassembled WGS sequence"/>
</dbReference>
<organism evidence="1 2">
    <name type="scientific">Zhenhengia yiwuensis</name>
    <dbReference type="NCBI Taxonomy" id="2763666"/>
    <lineage>
        <taxon>Bacteria</taxon>
        <taxon>Bacillati</taxon>
        <taxon>Bacillota</taxon>
        <taxon>Clostridia</taxon>
        <taxon>Lachnospirales</taxon>
        <taxon>Lachnospiraceae</taxon>
        <taxon>Zhenhengia</taxon>
    </lineage>
</organism>
<dbReference type="InterPro" id="IPR052533">
    <property type="entry name" value="WalJ/YycJ-like"/>
</dbReference>
<dbReference type="PANTHER" id="PTHR47619:SF1">
    <property type="entry name" value="EXODEOXYRIBONUCLEASE WALJ"/>
    <property type="match status" value="1"/>
</dbReference>
<protein>
    <submittedName>
        <fullName evidence="1">MBL fold metallo-hydrolase</fullName>
    </submittedName>
</protein>
<dbReference type="InterPro" id="IPR036866">
    <property type="entry name" value="RibonucZ/Hydroxyglut_hydro"/>
</dbReference>
<dbReference type="RefSeq" id="WP_249332847.1">
    <property type="nucleotide sequence ID" value="NZ_JACRSY010000015.1"/>
</dbReference>
<dbReference type="SUPFAM" id="SSF56281">
    <property type="entry name" value="Metallo-hydrolase/oxidoreductase"/>
    <property type="match status" value="1"/>
</dbReference>
<sequence>MKLKVLASGSKANSYILENETEALVIEAGVPFKELIRHVDHRKIVGCLVSHEHKDHAAYAGQYSMRGIEVFTPYTIKNSQYERVLRFGGFNYIPFKNHHDVPCYGFKVTHKELGQLVFGTDTGYIEYKFKDINHWLVECNYSKEILDKRVEQGFNPALADRIVRDHMSLETCKDFFKANDLSKTRSIVLLHLSDSNSDAKQFKDEIYSLTNKPTYIAEKGLEIDLSLCPF</sequence>
<gene>
    <name evidence="1" type="ORF">H8718_10475</name>
</gene>
<keyword evidence="2" id="KW-1185">Reference proteome</keyword>
<dbReference type="AlphaFoldDB" id="A0A926I9M6"/>
<reference evidence="1" key="1">
    <citation type="submission" date="2020-08" db="EMBL/GenBank/DDBJ databases">
        <title>Genome public.</title>
        <authorList>
            <person name="Liu C."/>
            <person name="Sun Q."/>
        </authorList>
    </citation>
    <scope>NUCLEOTIDE SEQUENCE</scope>
    <source>
        <strain evidence="1">NSJ-12</strain>
    </source>
</reference>
<name>A0A926I9M6_9FIRM</name>
<dbReference type="Gene3D" id="3.60.15.10">
    <property type="entry name" value="Ribonuclease Z/Hydroxyacylglutathione hydrolase-like"/>
    <property type="match status" value="1"/>
</dbReference>
<dbReference type="EMBL" id="JACRSY010000015">
    <property type="protein sequence ID" value="MBC8579950.1"/>
    <property type="molecule type" value="Genomic_DNA"/>
</dbReference>
<evidence type="ECO:0000313" key="1">
    <source>
        <dbReference type="EMBL" id="MBC8579950.1"/>
    </source>
</evidence>
<proteinExistence type="predicted"/>
<evidence type="ECO:0000313" key="2">
    <source>
        <dbReference type="Proteomes" id="UP000655830"/>
    </source>
</evidence>
<comment type="caution">
    <text evidence="1">The sequence shown here is derived from an EMBL/GenBank/DDBJ whole genome shotgun (WGS) entry which is preliminary data.</text>
</comment>
<accession>A0A926I9M6</accession>
<dbReference type="PANTHER" id="PTHR47619">
    <property type="entry name" value="METALLO-HYDROLASE YYCJ-RELATED"/>
    <property type="match status" value="1"/>
</dbReference>